<dbReference type="Gene3D" id="2.20.25.80">
    <property type="entry name" value="WRKY domain"/>
    <property type="match status" value="2"/>
</dbReference>
<feature type="compositionally biased region" description="Basic and acidic residues" evidence="6">
    <location>
        <begin position="1"/>
        <end position="11"/>
    </location>
</feature>
<dbReference type="HOGENOM" id="CLU_447897_0_0_1"/>
<evidence type="ECO:0000259" key="7">
    <source>
        <dbReference type="PROSITE" id="PS50811"/>
    </source>
</evidence>
<name>A0A0D9V778_9ORYZ</name>
<dbReference type="PANTHER" id="PTHR31282">
    <property type="entry name" value="WRKY TRANSCRIPTION FACTOR 21-RELATED"/>
    <property type="match status" value="1"/>
</dbReference>
<dbReference type="eggNOG" id="ENOG502R66F">
    <property type="taxonomic scope" value="Eukaryota"/>
</dbReference>
<keyword evidence="5" id="KW-0539">Nucleus</keyword>
<keyword evidence="4" id="KW-0804">Transcription</keyword>
<dbReference type="Gramene" id="LPERR01G30480.1">
    <property type="protein sequence ID" value="LPERR01G30480.1"/>
    <property type="gene ID" value="LPERR01G30480"/>
</dbReference>
<evidence type="ECO:0000313" key="8">
    <source>
        <dbReference type="EnsemblPlants" id="LPERR01G30480.1"/>
    </source>
</evidence>
<keyword evidence="3" id="KW-0238">DNA-binding</keyword>
<proteinExistence type="predicted"/>
<comment type="subcellular location">
    <subcellularLocation>
        <location evidence="1">Nucleus</location>
    </subcellularLocation>
</comment>
<dbReference type="InterPro" id="IPR036576">
    <property type="entry name" value="WRKY_dom_sf"/>
</dbReference>
<dbReference type="GO" id="GO:0005634">
    <property type="term" value="C:nucleus"/>
    <property type="evidence" value="ECO:0007669"/>
    <property type="project" value="UniProtKB-SubCell"/>
</dbReference>
<keyword evidence="9" id="KW-1185">Reference proteome</keyword>
<organism evidence="8 9">
    <name type="scientific">Leersia perrieri</name>
    <dbReference type="NCBI Taxonomy" id="77586"/>
    <lineage>
        <taxon>Eukaryota</taxon>
        <taxon>Viridiplantae</taxon>
        <taxon>Streptophyta</taxon>
        <taxon>Embryophyta</taxon>
        <taxon>Tracheophyta</taxon>
        <taxon>Spermatophyta</taxon>
        <taxon>Magnoliopsida</taxon>
        <taxon>Liliopsida</taxon>
        <taxon>Poales</taxon>
        <taxon>Poaceae</taxon>
        <taxon>BOP clade</taxon>
        <taxon>Oryzoideae</taxon>
        <taxon>Oryzeae</taxon>
        <taxon>Oryzinae</taxon>
        <taxon>Leersia</taxon>
    </lineage>
</organism>
<feature type="region of interest" description="Disordered" evidence="6">
    <location>
        <begin position="194"/>
        <end position="237"/>
    </location>
</feature>
<evidence type="ECO:0000256" key="6">
    <source>
        <dbReference type="SAM" id="MobiDB-lite"/>
    </source>
</evidence>
<dbReference type="AlphaFoldDB" id="A0A0D9V778"/>
<feature type="domain" description="WRKY" evidence="7">
    <location>
        <begin position="71"/>
        <end position="133"/>
    </location>
</feature>
<dbReference type="Pfam" id="PF03106">
    <property type="entry name" value="WRKY"/>
    <property type="match status" value="2"/>
</dbReference>
<dbReference type="SUPFAM" id="SSF118290">
    <property type="entry name" value="WRKY DNA-binding domain"/>
    <property type="match status" value="2"/>
</dbReference>
<dbReference type="GO" id="GO:0043565">
    <property type="term" value="F:sequence-specific DNA binding"/>
    <property type="evidence" value="ECO:0007669"/>
    <property type="project" value="InterPro"/>
</dbReference>
<feature type="region of interest" description="Disordered" evidence="6">
    <location>
        <begin position="343"/>
        <end position="368"/>
    </location>
</feature>
<evidence type="ECO:0000256" key="2">
    <source>
        <dbReference type="ARBA" id="ARBA00023015"/>
    </source>
</evidence>
<sequence length="609" mass="67706">MASPRLKREQSFDFEEASAQEAMGSAAVSAPYSPPGGVFGISPPESSPRDGRKRRKDRPSWVKHTFTPHFDGHLWRKYGQKNIKDSAFPRLYYRCSYREDRQCLASKLVQQENDDDPPLYKVTYTYEHTCNTTPVPTPDVVAEQPAPVAAGDTYLLRFGSSSNDGGVALQNERERHQHTAASRKPFMMLSFDSSSHHQLHEQKQNGFSPDQLPPVAASPSPSFTAEALPPPATTMAMNDGGDLFSTWDSFRYGLDDDHGHIGNHGRRRIHLGCVTSLSSKMAFGQDTIEQLYRELTGGRHLSAKLQALLEGPLDSRSQKEAEMVSRELGRVFMVSLYMLKPCSSSSSRPEEVTRTSPETTRTDDSICPHTPARVKRIRTEEVSVRNGRDEVVTRREITPSPYKDGYQWKKYGQKNIQDNDYLRLYYKCTFSRERRCAAKKQVQQQDAGEPPMFLVTYLNEHTCHLHHQTTTTTAAGSSPTTTAPPSRRNSSSPEALDSAANGSGVRLLLPHAAAAAAEEDAAIVKCLANVIRGGAGASDPPVSATTTTQMDYFFLYDPSTFSPPVVAAADEADRRVLLMGDCVDATRVARNMETDTAWPRYTRDTSAWR</sequence>
<dbReference type="SMART" id="SM00774">
    <property type="entry name" value="WRKY"/>
    <property type="match status" value="2"/>
</dbReference>
<protein>
    <recommendedName>
        <fullName evidence="7">WRKY domain-containing protein</fullName>
    </recommendedName>
</protein>
<dbReference type="PROSITE" id="PS50811">
    <property type="entry name" value="WRKY"/>
    <property type="match status" value="2"/>
</dbReference>
<feature type="compositionally biased region" description="Basic and acidic residues" evidence="6">
    <location>
        <begin position="194"/>
        <end position="203"/>
    </location>
</feature>
<feature type="region of interest" description="Disordered" evidence="6">
    <location>
        <begin position="1"/>
        <end position="63"/>
    </location>
</feature>
<feature type="region of interest" description="Disordered" evidence="6">
    <location>
        <begin position="467"/>
        <end position="499"/>
    </location>
</feature>
<feature type="compositionally biased region" description="Low complexity" evidence="6">
    <location>
        <begin position="469"/>
        <end position="486"/>
    </location>
</feature>
<reference evidence="9" key="2">
    <citation type="submission" date="2013-12" db="EMBL/GenBank/DDBJ databases">
        <authorList>
            <person name="Yu Y."/>
            <person name="Lee S."/>
            <person name="de Baynast K."/>
            <person name="Wissotski M."/>
            <person name="Liu L."/>
            <person name="Talag J."/>
            <person name="Goicoechea J."/>
            <person name="Angelova A."/>
            <person name="Jetty R."/>
            <person name="Kudrna D."/>
            <person name="Golser W."/>
            <person name="Rivera L."/>
            <person name="Zhang J."/>
            <person name="Wing R."/>
        </authorList>
    </citation>
    <scope>NUCLEOTIDE SEQUENCE</scope>
</reference>
<dbReference type="InterPro" id="IPR044810">
    <property type="entry name" value="WRKY_plant"/>
</dbReference>
<evidence type="ECO:0000256" key="5">
    <source>
        <dbReference type="ARBA" id="ARBA00023242"/>
    </source>
</evidence>
<reference evidence="8" key="3">
    <citation type="submission" date="2015-04" db="UniProtKB">
        <authorList>
            <consortium name="EnsemblPlants"/>
        </authorList>
    </citation>
    <scope>IDENTIFICATION</scope>
</reference>
<evidence type="ECO:0000313" key="9">
    <source>
        <dbReference type="Proteomes" id="UP000032180"/>
    </source>
</evidence>
<dbReference type="GO" id="GO:0003700">
    <property type="term" value="F:DNA-binding transcription factor activity"/>
    <property type="evidence" value="ECO:0007669"/>
    <property type="project" value="InterPro"/>
</dbReference>
<evidence type="ECO:0000256" key="4">
    <source>
        <dbReference type="ARBA" id="ARBA00023163"/>
    </source>
</evidence>
<dbReference type="Proteomes" id="UP000032180">
    <property type="component" value="Chromosome 1"/>
</dbReference>
<dbReference type="EnsemblPlants" id="LPERR01G30480.1">
    <property type="protein sequence ID" value="LPERR01G30480.1"/>
    <property type="gene ID" value="LPERR01G30480"/>
</dbReference>
<accession>A0A0D9V778</accession>
<feature type="domain" description="WRKY" evidence="7">
    <location>
        <begin position="404"/>
        <end position="466"/>
    </location>
</feature>
<evidence type="ECO:0000256" key="1">
    <source>
        <dbReference type="ARBA" id="ARBA00004123"/>
    </source>
</evidence>
<evidence type="ECO:0000256" key="3">
    <source>
        <dbReference type="ARBA" id="ARBA00023125"/>
    </source>
</evidence>
<keyword evidence="2" id="KW-0805">Transcription regulation</keyword>
<reference evidence="8 9" key="1">
    <citation type="submission" date="2012-08" db="EMBL/GenBank/DDBJ databases">
        <title>Oryza genome evolution.</title>
        <authorList>
            <person name="Wing R.A."/>
        </authorList>
    </citation>
    <scope>NUCLEOTIDE SEQUENCE</scope>
</reference>
<dbReference type="InterPro" id="IPR003657">
    <property type="entry name" value="WRKY_dom"/>
</dbReference>